<dbReference type="InterPro" id="IPR029068">
    <property type="entry name" value="Glyas_Bleomycin-R_OHBP_Dase"/>
</dbReference>
<dbReference type="InterPro" id="IPR037523">
    <property type="entry name" value="VOC_core"/>
</dbReference>
<evidence type="ECO:0000259" key="1">
    <source>
        <dbReference type="PROSITE" id="PS51819"/>
    </source>
</evidence>
<reference evidence="2 3" key="2">
    <citation type="journal article" date="2016" name="J. Biotechnol.">
        <title>Complete genome sequence of Arthrobacter alpinus ERGS4:06, a yellow pigmented bacterium tolerant to cold and radiations isolated from Sikkim Himalaya.</title>
        <authorList>
            <person name="Kumar R."/>
            <person name="Singh D."/>
            <person name="Swarnkar M.K."/>
            <person name="Singh A.K."/>
            <person name="Kumar S."/>
        </authorList>
    </citation>
    <scope>NUCLEOTIDE SEQUENCE [LARGE SCALE GENOMIC DNA]</scope>
    <source>
        <strain evidence="2 3">ERGS4:06</strain>
    </source>
</reference>
<accession>A0A0S2M2U4</accession>
<dbReference type="SUPFAM" id="SSF54593">
    <property type="entry name" value="Glyoxalase/Bleomycin resistance protein/Dihydroxybiphenyl dioxygenase"/>
    <property type="match status" value="1"/>
</dbReference>
<evidence type="ECO:0000313" key="2">
    <source>
        <dbReference type="EMBL" id="ALO68061.1"/>
    </source>
</evidence>
<dbReference type="Proteomes" id="UP000059574">
    <property type="component" value="Chromosome"/>
</dbReference>
<organism evidence="2 3">
    <name type="scientific">Arthrobacter alpinus</name>
    <dbReference type="NCBI Taxonomy" id="656366"/>
    <lineage>
        <taxon>Bacteria</taxon>
        <taxon>Bacillati</taxon>
        <taxon>Actinomycetota</taxon>
        <taxon>Actinomycetes</taxon>
        <taxon>Micrococcales</taxon>
        <taxon>Micrococcaceae</taxon>
        <taxon>Arthrobacter</taxon>
    </lineage>
</organism>
<dbReference type="Gene3D" id="3.10.180.10">
    <property type="entry name" value="2,3-Dihydroxybiphenyl 1,2-Dioxygenase, domain 1"/>
    <property type="match status" value="1"/>
</dbReference>
<dbReference type="OrthoDB" id="9798430at2"/>
<reference evidence="3" key="1">
    <citation type="submission" date="2015-11" db="EMBL/GenBank/DDBJ databases">
        <authorList>
            <person name="Kumar R."/>
            <person name="Singh D."/>
            <person name="Swarnkar M.K."/>
            <person name="Singh A.K."/>
            <person name="Kumar S."/>
        </authorList>
    </citation>
    <scope>NUCLEOTIDE SEQUENCE [LARGE SCALE GENOMIC DNA]</scope>
    <source>
        <strain evidence="3">ERGS4:06</strain>
    </source>
</reference>
<dbReference type="AlphaFoldDB" id="A0A0S2M2U4"/>
<dbReference type="PANTHER" id="PTHR36503:SF2">
    <property type="entry name" value="BLR2408 PROTEIN"/>
    <property type="match status" value="1"/>
</dbReference>
<dbReference type="RefSeq" id="WP_062292155.1">
    <property type="nucleotide sequence ID" value="NZ_CP013200.1"/>
</dbReference>
<dbReference type="Pfam" id="PF00903">
    <property type="entry name" value="Glyoxalase"/>
    <property type="match status" value="1"/>
</dbReference>
<evidence type="ECO:0000313" key="3">
    <source>
        <dbReference type="Proteomes" id="UP000059574"/>
    </source>
</evidence>
<dbReference type="PANTHER" id="PTHR36503">
    <property type="entry name" value="BLR2520 PROTEIN"/>
    <property type="match status" value="1"/>
</dbReference>
<name>A0A0S2M2U4_9MICC</name>
<proteinExistence type="predicted"/>
<dbReference type="PROSITE" id="PS51819">
    <property type="entry name" value="VOC"/>
    <property type="match status" value="1"/>
</dbReference>
<protein>
    <submittedName>
        <fullName evidence="2">Glyoxalase</fullName>
    </submittedName>
</protein>
<dbReference type="EMBL" id="CP013200">
    <property type="protein sequence ID" value="ALO68061.1"/>
    <property type="molecule type" value="Genomic_DNA"/>
</dbReference>
<sequence length="136" mass="14347">MENSPIIISFPIADRRTSFDFYTAGLGLSPIGEAAEDGVPEPLQFRVNDGLRLMLIPTGGFGWVVGNREVAPSSQSETFISITAASESGVDELVKQAQQAGATLVTAPGQQPWGYVGAFADPDGHVWQVTATSPPN</sequence>
<feature type="domain" description="VOC" evidence="1">
    <location>
        <begin position="4"/>
        <end position="132"/>
    </location>
</feature>
<gene>
    <name evidence="2" type="ORF">AS189_18170</name>
</gene>
<dbReference type="InterPro" id="IPR004360">
    <property type="entry name" value="Glyas_Fos-R_dOase_dom"/>
</dbReference>